<keyword evidence="1" id="KW-0808">Transferase</keyword>
<dbReference type="SUPFAM" id="SSF51161">
    <property type="entry name" value="Trimeric LpxA-like enzymes"/>
    <property type="match status" value="1"/>
</dbReference>
<dbReference type="EMBL" id="HG966617">
    <property type="protein sequence ID" value="CDO61036.1"/>
    <property type="molecule type" value="Genomic_DNA"/>
</dbReference>
<dbReference type="PANTHER" id="PTHR13061">
    <property type="entry name" value="DYNACTIN SUBUNIT P25"/>
    <property type="match status" value="1"/>
</dbReference>
<dbReference type="Pfam" id="PF00132">
    <property type="entry name" value="Hexapep"/>
    <property type="match status" value="1"/>
</dbReference>
<dbReference type="PANTHER" id="PTHR13061:SF29">
    <property type="entry name" value="GAMMA CARBONIC ANHYDRASE-LIKE 1, MITOCHONDRIAL-RELATED"/>
    <property type="match status" value="1"/>
</dbReference>
<dbReference type="InterPro" id="IPR001451">
    <property type="entry name" value="Hexapep"/>
</dbReference>
<dbReference type="KEGG" id="pect:BN1012_Phect2823"/>
<dbReference type="OrthoDB" id="9803036at2"/>
<dbReference type="InterPro" id="IPR050484">
    <property type="entry name" value="Transf_Hexapept/Carb_Anhydrase"/>
</dbReference>
<evidence type="ECO:0000313" key="1">
    <source>
        <dbReference type="EMBL" id="CDO61036.1"/>
    </source>
</evidence>
<dbReference type="Gene3D" id="2.160.10.10">
    <property type="entry name" value="Hexapeptide repeat proteins"/>
    <property type="match status" value="1"/>
</dbReference>
<name>X5MP72_9HYPH</name>
<dbReference type="STRING" id="1458461.BN1012_Phect2823"/>
<sequence length="189" mass="20131">MPHIGSSVTLDDPAYIHDTVTLYGKVHIGSGASIWPQVVMRAEMFEIRIGARTNIQDFVMVHVGNGTPTIVGEDCSITHHATLHGCEIGDRCLIGINATIMDGAKIGANSIVAGHTIVREGQEFPDNSIIAGVPAKQVGTRDNGEANLFNARFYHQNALNYAQGIDRMSDDDIRLVASTAPIGPAVAAD</sequence>
<dbReference type="PATRIC" id="fig|1458461.3.peg.2829"/>
<dbReference type="HOGENOM" id="CLU_064827_4_0_5"/>
<dbReference type="GO" id="GO:0016740">
    <property type="term" value="F:transferase activity"/>
    <property type="evidence" value="ECO:0007669"/>
    <property type="project" value="UniProtKB-KW"/>
</dbReference>
<organism evidence="1 2">
    <name type="scientific">Candidatus Phaeomarinibacter ectocarpi</name>
    <dbReference type="NCBI Taxonomy" id="1458461"/>
    <lineage>
        <taxon>Bacteria</taxon>
        <taxon>Pseudomonadati</taxon>
        <taxon>Pseudomonadota</taxon>
        <taxon>Alphaproteobacteria</taxon>
        <taxon>Hyphomicrobiales</taxon>
        <taxon>Parvibaculaceae</taxon>
        <taxon>Candidatus Phaeomarinibacter</taxon>
    </lineage>
</organism>
<keyword evidence="2" id="KW-1185">Reference proteome</keyword>
<dbReference type="InterPro" id="IPR047324">
    <property type="entry name" value="LbH_gamma_CA-like"/>
</dbReference>
<dbReference type="InterPro" id="IPR011004">
    <property type="entry name" value="Trimer_LpxA-like_sf"/>
</dbReference>
<dbReference type="Proteomes" id="UP000032160">
    <property type="component" value="Chromosome I"/>
</dbReference>
<dbReference type="RefSeq" id="WP_043948938.1">
    <property type="nucleotide sequence ID" value="NZ_HG966617.1"/>
</dbReference>
<protein>
    <submittedName>
        <fullName evidence="1">Carbonic anhydrases/acetyltransferases,isoleucine patch superfamily</fullName>
    </submittedName>
</protein>
<evidence type="ECO:0000313" key="2">
    <source>
        <dbReference type="Proteomes" id="UP000032160"/>
    </source>
</evidence>
<accession>X5MP72</accession>
<dbReference type="AlphaFoldDB" id="X5MP72"/>
<gene>
    <name evidence="1" type="ORF">BN1012_Phect2823</name>
</gene>
<dbReference type="CDD" id="cd04645">
    <property type="entry name" value="LbH_gamma_CA_like"/>
    <property type="match status" value="1"/>
</dbReference>
<reference evidence="1 2" key="1">
    <citation type="journal article" date="2014" name="Front. Genet.">
        <title>Genome and metabolic network of "Candidatus Phaeomarinobacter ectocarpi" Ec32, a new candidate genus of Alphaproteobacteria frequently associated with brown algae.</title>
        <authorList>
            <person name="Dittami S.M."/>
            <person name="Barbeyron T."/>
            <person name="Boyen C."/>
            <person name="Cambefort J."/>
            <person name="Collet G."/>
            <person name="Delage L."/>
            <person name="Gobet A."/>
            <person name="Groisillier A."/>
            <person name="Leblanc C."/>
            <person name="Michel G."/>
            <person name="Scornet D."/>
            <person name="Siegel A."/>
            <person name="Tapia J.E."/>
            <person name="Tonon T."/>
        </authorList>
    </citation>
    <scope>NUCLEOTIDE SEQUENCE [LARGE SCALE GENOMIC DNA]</scope>
    <source>
        <strain evidence="1 2">Ec32</strain>
    </source>
</reference>
<proteinExistence type="predicted"/>